<dbReference type="Pfam" id="PF23249">
    <property type="entry name" value="KH_PARP14_3"/>
    <property type="match status" value="1"/>
</dbReference>
<dbReference type="PANTHER" id="PTHR14453">
    <property type="entry name" value="PARP/ZINC FINGER CCCH TYPE DOMAIN CONTAINING PROTEIN"/>
    <property type="match status" value="1"/>
</dbReference>
<dbReference type="InterPro" id="IPR002589">
    <property type="entry name" value="Macro_dom"/>
</dbReference>
<dbReference type="InterPro" id="IPR057044">
    <property type="entry name" value="PARP14_KH_1"/>
</dbReference>
<evidence type="ECO:0000256" key="1">
    <source>
        <dbReference type="ARBA" id="ARBA00004123"/>
    </source>
</evidence>
<dbReference type="Gene3D" id="3.40.220.10">
    <property type="entry name" value="Leucine Aminopeptidase, subunit E, domain 1"/>
    <property type="match status" value="3"/>
</dbReference>
<keyword evidence="8" id="KW-0175">Coiled coil</keyword>
<dbReference type="InterPro" id="IPR057043">
    <property type="entry name" value="PARP14_KH_2"/>
</dbReference>
<feature type="coiled-coil region" evidence="8">
    <location>
        <begin position="314"/>
        <end position="345"/>
    </location>
</feature>
<dbReference type="SMART" id="SM00506">
    <property type="entry name" value="A1pp"/>
    <property type="match status" value="3"/>
</dbReference>
<dbReference type="Pfam" id="PF23251">
    <property type="entry name" value="KH_PARP14_4"/>
    <property type="match status" value="1"/>
</dbReference>
<dbReference type="InterPro" id="IPR057048">
    <property type="entry name" value="PARP14_KH_6"/>
</dbReference>
<dbReference type="PROSITE" id="PS51154">
    <property type="entry name" value="MACRO"/>
    <property type="match status" value="3"/>
</dbReference>
<evidence type="ECO:0000313" key="12">
    <source>
        <dbReference type="EMBL" id="NXH94955.1"/>
    </source>
</evidence>
<dbReference type="Pfam" id="PF01661">
    <property type="entry name" value="Macro"/>
    <property type="match status" value="3"/>
</dbReference>
<dbReference type="Pfam" id="PF23252">
    <property type="entry name" value="KH_PARP14_5"/>
    <property type="match status" value="1"/>
</dbReference>
<comment type="subcellular location">
    <subcellularLocation>
        <location evidence="1">Nucleus</location>
    </subcellularLocation>
</comment>
<dbReference type="InterPro" id="IPR057049">
    <property type="entry name" value="PARP14_KH_8"/>
</dbReference>
<dbReference type="GO" id="GO:1990404">
    <property type="term" value="F:NAD+-protein mono-ADP-ribosyltransferase activity"/>
    <property type="evidence" value="ECO:0007669"/>
    <property type="project" value="TreeGrafter"/>
</dbReference>
<dbReference type="GO" id="GO:0003950">
    <property type="term" value="F:NAD+ poly-ADP-ribosyltransferase activity"/>
    <property type="evidence" value="ECO:0007669"/>
    <property type="project" value="UniProtKB-UniRule"/>
</dbReference>
<dbReference type="PROSITE" id="PS51059">
    <property type="entry name" value="PARP_CATALYTIC"/>
    <property type="match status" value="1"/>
</dbReference>
<dbReference type="CDD" id="cd02903">
    <property type="entry name" value="Macro_BAL-like"/>
    <property type="match status" value="1"/>
</dbReference>
<dbReference type="GO" id="GO:0003714">
    <property type="term" value="F:transcription corepressor activity"/>
    <property type="evidence" value="ECO:0007669"/>
    <property type="project" value="TreeGrafter"/>
</dbReference>
<feature type="domain" description="WWE" evidence="9">
    <location>
        <begin position="1384"/>
        <end position="1458"/>
    </location>
</feature>
<dbReference type="CDD" id="cd12543">
    <property type="entry name" value="RRM2_PAR14"/>
    <property type="match status" value="1"/>
</dbReference>
<keyword evidence="5" id="KW-0539">Nucleus</keyword>
<dbReference type="InterPro" id="IPR012317">
    <property type="entry name" value="Poly(ADP-ribose)pol_cat_dom"/>
</dbReference>
<dbReference type="Pfam" id="PF23248">
    <property type="entry name" value="KH_PARP14_2"/>
    <property type="match status" value="1"/>
</dbReference>
<dbReference type="InterPro" id="IPR052056">
    <property type="entry name" value="Mono-ARTD/PARP"/>
</dbReference>
<dbReference type="InterPro" id="IPR012677">
    <property type="entry name" value="Nucleotide-bd_a/b_plait_sf"/>
</dbReference>
<feature type="non-terminal residue" evidence="12">
    <location>
        <position position="1"/>
    </location>
</feature>
<dbReference type="InterPro" id="IPR057047">
    <property type="entry name" value="PARP14_KH_5"/>
</dbReference>
<feature type="domain" description="Macro" evidence="11">
    <location>
        <begin position="875"/>
        <end position="1059"/>
    </location>
</feature>
<gene>
    <name evidence="12" type="primary">Parp14_0</name>
    <name evidence="12" type="ORF">PACPHI_R08841</name>
</gene>
<comment type="caution">
    <text evidence="12">The sequence shown here is derived from an EMBL/GenBank/DDBJ whole genome shotgun (WGS) entry which is preliminary data.</text>
</comment>
<dbReference type="Gene3D" id="3.30.70.330">
    <property type="match status" value="1"/>
</dbReference>
<evidence type="ECO:0000256" key="3">
    <source>
        <dbReference type="ARBA" id="ARBA00022679"/>
    </source>
</evidence>
<dbReference type="InterPro" id="IPR057046">
    <property type="entry name" value="PARP14_KH_4"/>
</dbReference>
<feature type="domain" description="PARP catalytic" evidence="10">
    <location>
        <begin position="1468"/>
        <end position="1666"/>
    </location>
</feature>
<keyword evidence="4 7" id="KW-0520">NAD</keyword>
<dbReference type="Pfam" id="PF23253">
    <property type="entry name" value="KH_PARP14_6"/>
    <property type="match status" value="1"/>
</dbReference>
<dbReference type="FunFam" id="3.90.228.10:FF:000008">
    <property type="entry name" value="Poly [ADP-ribose] polymerase"/>
    <property type="match status" value="1"/>
</dbReference>
<reference evidence="12 13" key="1">
    <citation type="submission" date="2019-09" db="EMBL/GenBank/DDBJ databases">
        <title>Bird 10,000 Genomes (B10K) Project - Family phase.</title>
        <authorList>
            <person name="Zhang G."/>
        </authorList>
    </citation>
    <scope>NUCLEOTIDE SEQUENCE [LARGE SCALE GENOMIC DNA]</scope>
    <source>
        <strain evidence="12">B10K-DU-001-28</strain>
        <tissue evidence="12">Muscle</tissue>
    </source>
</reference>
<dbReference type="PROSITE" id="PS50918">
    <property type="entry name" value="WWE"/>
    <property type="match status" value="1"/>
</dbReference>
<keyword evidence="3 7" id="KW-0808">Transferase</keyword>
<evidence type="ECO:0000313" key="13">
    <source>
        <dbReference type="Proteomes" id="UP000570547"/>
    </source>
</evidence>
<keyword evidence="13" id="KW-1185">Reference proteome</keyword>
<dbReference type="InterPro" id="IPR057050">
    <property type="entry name" value="RRM_PARP14_2"/>
</dbReference>
<evidence type="ECO:0000256" key="6">
    <source>
        <dbReference type="ARBA" id="ARBA00024347"/>
    </source>
</evidence>
<dbReference type="Pfam" id="PF23085">
    <property type="entry name" value="RRM_PARP14_3"/>
    <property type="match status" value="1"/>
</dbReference>
<dbReference type="InterPro" id="IPR054596">
    <property type="entry name" value="PARP14_WWE"/>
</dbReference>
<evidence type="ECO:0000259" key="11">
    <source>
        <dbReference type="PROSITE" id="PS51154"/>
    </source>
</evidence>
<evidence type="ECO:0000256" key="2">
    <source>
        <dbReference type="ARBA" id="ARBA00022676"/>
    </source>
</evidence>
<organism evidence="12 13">
    <name type="scientific">Pachycephala philippinensis</name>
    <name type="common">yellow-belllied whistler</name>
    <dbReference type="NCBI Taxonomy" id="449367"/>
    <lineage>
        <taxon>Eukaryota</taxon>
        <taxon>Metazoa</taxon>
        <taxon>Chordata</taxon>
        <taxon>Craniata</taxon>
        <taxon>Vertebrata</taxon>
        <taxon>Euteleostomi</taxon>
        <taxon>Archelosauria</taxon>
        <taxon>Archosauria</taxon>
        <taxon>Dinosauria</taxon>
        <taxon>Saurischia</taxon>
        <taxon>Theropoda</taxon>
        <taxon>Coelurosauria</taxon>
        <taxon>Aves</taxon>
        <taxon>Neognathae</taxon>
        <taxon>Neoaves</taxon>
        <taxon>Telluraves</taxon>
        <taxon>Australaves</taxon>
        <taxon>Passeriformes</taxon>
        <taxon>Corvoidea</taxon>
        <taxon>Pachycephalidae</taxon>
        <taxon>Pachycephala</taxon>
    </lineage>
</organism>
<dbReference type="Pfam" id="PF23245">
    <property type="entry name" value="RRM_PARP14_2"/>
    <property type="match status" value="1"/>
</dbReference>
<proteinExistence type="inferred from homology"/>
<feature type="domain" description="Macro" evidence="11">
    <location>
        <begin position="658"/>
        <end position="845"/>
    </location>
</feature>
<evidence type="ECO:0000256" key="5">
    <source>
        <dbReference type="ARBA" id="ARBA00023242"/>
    </source>
</evidence>
<dbReference type="EMBL" id="VWZT01002271">
    <property type="protein sequence ID" value="NXH94955.1"/>
    <property type="molecule type" value="Genomic_DNA"/>
</dbReference>
<sequence length="1666" mass="186256">VETFQESCQLENSEGSLLATAVVLENVKETTKDCMLIMLVENVSGLSEDDGDFSVEMIPELCAAVVTFTGNTDVEEFVKKLNQNPRARKQHITARCLEQTKSVRAENIPPNTPSDYITVYFENKKYGGAQVVDVQQLPDEDAAIITFGDQKDVTNILAKKHSLNKTPISVYPYYTSLETALYGKEGPQIKKPDPVTLPLDPYIWNYLQGNSTLIEAIDHEMVKCNCVPMWPEPLCADPKVTLHPSTIFSERKRSVSRLVKTWEETVSTAFSHSISKYKAIQCQVSTEVWEAIRNSFPHDKILMIPHISDDLRVLVGEKEVVKKVEQELKLLIKQATREIEREKQRTELQVKTVNPGEYGILQSTGLEEKFRTEFPGLQITYDCLQKVINLSGVPEEVYKVKGEILDHVHRMLKKTIHVHPCIFQFLENTDNEMLLQNLFVSKQISAFYELGMGVIILKGSTPDDLLKAEEEIKKKLDYQSITLEDESVLQKEEWHMLTKENCSNEAVKVTQAESQVVIAGFTQAVAKAFEELSRFIDENTQVERVIGGKPMAVIKFFEKEKASDWAALQKTGVKVNFVTQKNGEGISLSGPKTKVLEGVSLVERILSGLHSKRVVIDSPGAKAYIKEEAHLLAAHAKQAFKCLVLLEEEGQKEHSNRGKPYMQVTVGETVIALYEADLCTHPVDVVVNASNENLKHIGGLADALSRAAGPALQEECDELVRKHGNLQPGCAVITGAGKLPCKSVIHAVGPRWNEKESQKCVWLLKKTVKKCLQLAEIYNHRSIALPAISGGIFGFPLEQCTFSIVSSIKDTLEESKGYSSLKEVHVVAFAQDNIQAFSKAFREVFSDSSPSYRSALHQASTVPQPRQRKISQRIKNFPFITTEEGLNIMLQIGSIEDATTSVVVVSVGKDLQLDKGPLGRALLSKAGPRLQTGLKKEGGGRTPEEGSVLKTKGYNLACSVVLHAVIPMWSQKDTPSKVLGDIITKCLEIAEELSYKSITFPAVGTGKLEFPRSVVAKLLFDKVFEFSSKNRVSSLEEVHFLLHPKDTANIQVSYCGFLSLLCIPFPADFSAVSSNSAHNALEVTIGSIVFQVAEGDITKEEGDVIVNITNQTFSLKIGVSRAILNGAGKAVEDECGVLGRQNNKNYIITQAGNLPCKNIIHLVAQNDIKLMVSQVLQECELQQYTSVAFPAIGTGEAGRNPAEVADNMIDAVTDFARWNSAPSLKTIKVVIFQPHLMSVFHASMQKREKSAATRIRSLVSKAYHMTKCNSEKRSPKKKAKVVLEKKIDLAVVQICGENQEEVEEAEKWLRSAISKEQSQTEIVDESISYFGEEESEELDDLEEKLKIVLRLKSNSIEISGVEKDVCMASLAVHKMILRVKAAKEKETQAELLQNLIEWKYSEKGFYVPFDSLTNVELENAYMRKEKIIEVVIGERIYTVDMERKTAVDAQDKQIPIIRVDKSEDQKSTMLPPTWDPMENEQPKLVELKPNSREYKDVQERFLRTCQLFKIEKIERVQNPYFWKAYQIKKCEMDKKNGSRKNEKLLFHGTSKESLTLINKHGFNRSYAGMHAANFGNGTYFAVNASYSAHDTYSKPDANGRKYMYLARVLVGEYSQGIKGAITPASKNASNSVDLFDSSTDNVNQPSMFIIFNDIQAYPEYLITFTR</sequence>
<dbReference type="Pfam" id="PF23254">
    <property type="entry name" value="KH_PARP14_8"/>
    <property type="match status" value="1"/>
</dbReference>
<dbReference type="InterPro" id="IPR037197">
    <property type="entry name" value="WWE_dom_sf"/>
</dbReference>
<dbReference type="Proteomes" id="UP000570547">
    <property type="component" value="Unassembled WGS sequence"/>
</dbReference>
<evidence type="ECO:0000256" key="8">
    <source>
        <dbReference type="SAM" id="Coils"/>
    </source>
</evidence>
<dbReference type="Pfam" id="PF00644">
    <property type="entry name" value="PARP"/>
    <property type="match status" value="1"/>
</dbReference>
<comment type="similarity">
    <text evidence="6">Belongs to the ARTD/PARP family.</text>
</comment>
<dbReference type="SUPFAM" id="SSF117839">
    <property type="entry name" value="WWE domain"/>
    <property type="match status" value="1"/>
</dbReference>
<dbReference type="InterPro" id="IPR057045">
    <property type="entry name" value="PARP14_KH_3"/>
</dbReference>
<keyword evidence="2 7" id="KW-0328">Glycosyltransferase</keyword>
<dbReference type="GO" id="GO:0010629">
    <property type="term" value="P:negative regulation of gene expression"/>
    <property type="evidence" value="ECO:0007669"/>
    <property type="project" value="TreeGrafter"/>
</dbReference>
<protein>
    <recommendedName>
        <fullName evidence="7">Poly [ADP-ribose] polymerase</fullName>
        <shortName evidence="7">PARP</shortName>
        <ecNumber evidence="7">2.4.2.-</ecNumber>
    </recommendedName>
</protein>
<feature type="non-terminal residue" evidence="12">
    <location>
        <position position="1666"/>
    </location>
</feature>
<dbReference type="Pfam" id="PF23084">
    <property type="entry name" value="KH_PARP14_1"/>
    <property type="match status" value="1"/>
</dbReference>
<dbReference type="GO" id="GO:0005634">
    <property type="term" value="C:nucleus"/>
    <property type="evidence" value="ECO:0007669"/>
    <property type="project" value="UniProtKB-SubCell"/>
</dbReference>
<evidence type="ECO:0000259" key="10">
    <source>
        <dbReference type="PROSITE" id="PS51059"/>
    </source>
</evidence>
<dbReference type="PANTHER" id="PTHR14453:SF89">
    <property type="entry name" value="PROTEIN MONO-ADP-RIBOSYLTRANSFERASE PARP14"/>
    <property type="match status" value="1"/>
</dbReference>
<dbReference type="GO" id="GO:0070212">
    <property type="term" value="P:protein poly-ADP-ribosylation"/>
    <property type="evidence" value="ECO:0007669"/>
    <property type="project" value="TreeGrafter"/>
</dbReference>
<dbReference type="EC" id="2.4.2.-" evidence="7"/>
<evidence type="ECO:0000259" key="9">
    <source>
        <dbReference type="PROSITE" id="PS50918"/>
    </source>
</evidence>
<dbReference type="Gene3D" id="3.90.228.10">
    <property type="match status" value="1"/>
</dbReference>
<dbReference type="CDD" id="cd02907">
    <property type="entry name" value="Macro_Af1521_BAL-like"/>
    <property type="match status" value="1"/>
</dbReference>
<evidence type="ECO:0000256" key="4">
    <source>
        <dbReference type="ARBA" id="ARBA00023027"/>
    </source>
</evidence>
<dbReference type="Gene3D" id="3.30.720.50">
    <property type="match status" value="1"/>
</dbReference>
<dbReference type="Pfam" id="PF22005">
    <property type="entry name" value="WWE_1"/>
    <property type="match status" value="1"/>
</dbReference>
<dbReference type="SUPFAM" id="SSF56399">
    <property type="entry name" value="ADP-ribosylation"/>
    <property type="match status" value="1"/>
</dbReference>
<evidence type="ECO:0000256" key="7">
    <source>
        <dbReference type="RuleBase" id="RU362114"/>
    </source>
</evidence>
<dbReference type="SUPFAM" id="SSF52949">
    <property type="entry name" value="Macro domain-like"/>
    <property type="match status" value="3"/>
</dbReference>
<dbReference type="InterPro" id="IPR004170">
    <property type="entry name" value="WWE_dom"/>
</dbReference>
<feature type="domain" description="Macro" evidence="11">
    <location>
        <begin position="1077"/>
        <end position="1248"/>
    </location>
</feature>
<dbReference type="InterPro" id="IPR043472">
    <property type="entry name" value="Macro_dom-like"/>
</dbReference>
<dbReference type="CDD" id="cd01439">
    <property type="entry name" value="TCCD_inducible_PARP_like"/>
    <property type="match status" value="1"/>
</dbReference>
<dbReference type="InterPro" id="IPR034517">
    <property type="entry name" value="PAR14_RRM2"/>
</dbReference>
<accession>A0A7K9P7U7</accession>
<name>A0A7K9P7U7_9CORV</name>
<dbReference type="GO" id="GO:0005737">
    <property type="term" value="C:cytoplasm"/>
    <property type="evidence" value="ECO:0007669"/>
    <property type="project" value="TreeGrafter"/>
</dbReference>